<evidence type="ECO:0000313" key="2">
    <source>
        <dbReference type="Proteomes" id="UP001493487"/>
    </source>
</evidence>
<dbReference type="Proteomes" id="UP001493487">
    <property type="component" value="Unassembled WGS sequence"/>
</dbReference>
<accession>A0ABV1KLL6</accession>
<sequence>MRFKSSRLLILLFSSLIILSGCLNSKPEKPIVLKVSAPSVQQFYRDYGYGFEKKYPHIQVQVVPYDSKSVDPYQDADIRYMYNLPLLRQQIEQGQLLSLSSRFQKEENSELGKLSPIVTTLLKSAADNGEMYGVSPTFQGVALFYNKDLFKQYGIAPPANGAAWKDIFALAMRFPNKGTDGQPLYGIGTNYYRNITLNCILEAGRTEGLSYIQPQTLKVTMNTEKWRTIWNYAIEAFRSGAIKGEEESLGGNDPSFMTGQVAMTLGGFSSAYSFEEYAEMFKVKRINWGIITPPVDPGQPDRSRSYTVDEIFGISTASMHQEEAWKLLEFIVSDAENIRNRANYRSQGIPSITEYMQPLSNWDDLSPIYKLQANPDNPNPYLVIDPKIVTALQDVAQPILDQVIRGDKTVEAALAEVELKGQQAVDVKRMELQKGALPK</sequence>
<reference evidence="1 2" key="1">
    <citation type="journal article" date="2023" name="Genome Announc.">
        <title>Pan-Genome Analyses of the Genus Cohnella and Proposal of the Novel Species Cohnella silvisoli sp. nov., Isolated from Forest Soil.</title>
        <authorList>
            <person name="Wang C."/>
            <person name="Mao L."/>
            <person name="Bao G."/>
            <person name="Zhu H."/>
        </authorList>
    </citation>
    <scope>NUCLEOTIDE SEQUENCE [LARGE SCALE GENOMIC DNA]</scope>
    <source>
        <strain evidence="1 2">NL03-T5-1</strain>
    </source>
</reference>
<gene>
    <name evidence="1" type="ORF">QJS35_00510</name>
</gene>
<dbReference type="InterPro" id="IPR050490">
    <property type="entry name" value="Bact_solute-bd_prot1"/>
</dbReference>
<dbReference type="SUPFAM" id="SSF53850">
    <property type="entry name" value="Periplasmic binding protein-like II"/>
    <property type="match status" value="1"/>
</dbReference>
<dbReference type="RefSeq" id="WP_232183171.1">
    <property type="nucleotide sequence ID" value="NZ_JAIOAP010000001.1"/>
</dbReference>
<proteinExistence type="predicted"/>
<comment type="caution">
    <text evidence="1">The sequence shown here is derived from an EMBL/GenBank/DDBJ whole genome shotgun (WGS) entry which is preliminary data.</text>
</comment>
<dbReference type="Gene3D" id="3.40.190.10">
    <property type="entry name" value="Periplasmic binding protein-like II"/>
    <property type="match status" value="1"/>
</dbReference>
<evidence type="ECO:0000313" key="1">
    <source>
        <dbReference type="EMBL" id="MEQ4480865.1"/>
    </source>
</evidence>
<keyword evidence="2" id="KW-1185">Reference proteome</keyword>
<dbReference type="PANTHER" id="PTHR43649:SF12">
    <property type="entry name" value="DIACETYLCHITOBIOSE BINDING PROTEIN DASA"/>
    <property type="match status" value="1"/>
</dbReference>
<name>A0ABV1KLL6_9BACL</name>
<protein>
    <submittedName>
        <fullName evidence="1">Extracellular solute-binding protein</fullName>
    </submittedName>
</protein>
<dbReference type="Pfam" id="PF13416">
    <property type="entry name" value="SBP_bac_8"/>
    <property type="match status" value="1"/>
</dbReference>
<dbReference type="InterPro" id="IPR006059">
    <property type="entry name" value="SBP"/>
</dbReference>
<dbReference type="EMBL" id="JASKHM010000001">
    <property type="protein sequence ID" value="MEQ4480865.1"/>
    <property type="molecule type" value="Genomic_DNA"/>
</dbReference>
<dbReference type="PROSITE" id="PS51257">
    <property type="entry name" value="PROKAR_LIPOPROTEIN"/>
    <property type="match status" value="1"/>
</dbReference>
<dbReference type="PANTHER" id="PTHR43649">
    <property type="entry name" value="ARABINOSE-BINDING PROTEIN-RELATED"/>
    <property type="match status" value="1"/>
</dbReference>
<organism evidence="1 2">
    <name type="scientific">Cohnella silvisoli</name>
    <dbReference type="NCBI Taxonomy" id="2873699"/>
    <lineage>
        <taxon>Bacteria</taxon>
        <taxon>Bacillati</taxon>
        <taxon>Bacillota</taxon>
        <taxon>Bacilli</taxon>
        <taxon>Bacillales</taxon>
        <taxon>Paenibacillaceae</taxon>
        <taxon>Cohnella</taxon>
    </lineage>
</organism>